<comment type="caution">
    <text evidence="7">The sequence shown here is derived from an EMBL/GenBank/DDBJ whole genome shotgun (WGS) entry which is preliminary data.</text>
</comment>
<dbReference type="InterPro" id="IPR043145">
    <property type="entry name" value="Znf_ZZ_sf"/>
</dbReference>
<feature type="region of interest" description="Disordered" evidence="5">
    <location>
        <begin position="192"/>
        <end position="216"/>
    </location>
</feature>
<evidence type="ECO:0000313" key="7">
    <source>
        <dbReference type="EMBL" id="ORC87350.1"/>
    </source>
</evidence>
<keyword evidence="1" id="KW-0479">Metal-binding</keyword>
<evidence type="ECO:0000256" key="4">
    <source>
        <dbReference type="PROSITE-ProRule" id="PRU00228"/>
    </source>
</evidence>
<dbReference type="SUPFAM" id="SSF57850">
    <property type="entry name" value="RING/U-box"/>
    <property type="match status" value="2"/>
</dbReference>
<evidence type="ECO:0000256" key="3">
    <source>
        <dbReference type="ARBA" id="ARBA00022833"/>
    </source>
</evidence>
<evidence type="ECO:0000259" key="6">
    <source>
        <dbReference type="PROSITE" id="PS50135"/>
    </source>
</evidence>
<organism evidence="7 8">
    <name type="scientific">Trypanosoma theileri</name>
    <dbReference type="NCBI Taxonomy" id="67003"/>
    <lineage>
        <taxon>Eukaryota</taxon>
        <taxon>Discoba</taxon>
        <taxon>Euglenozoa</taxon>
        <taxon>Kinetoplastea</taxon>
        <taxon>Metakinetoplastina</taxon>
        <taxon>Trypanosomatida</taxon>
        <taxon>Trypanosomatidae</taxon>
        <taxon>Trypanosoma</taxon>
    </lineage>
</organism>
<dbReference type="Proteomes" id="UP000192257">
    <property type="component" value="Unassembled WGS sequence"/>
</dbReference>
<dbReference type="OrthoDB" id="441278at2759"/>
<proteinExistence type="predicted"/>
<accession>A0A1X0NTB1</accession>
<dbReference type="AlphaFoldDB" id="A0A1X0NTB1"/>
<protein>
    <recommendedName>
        <fullName evidence="6">ZZ-type domain-containing protein</fullName>
    </recommendedName>
</protein>
<dbReference type="EMBL" id="NBCO01000022">
    <property type="protein sequence ID" value="ORC87350.1"/>
    <property type="molecule type" value="Genomic_DNA"/>
</dbReference>
<dbReference type="InterPro" id="IPR000433">
    <property type="entry name" value="Znf_ZZ"/>
</dbReference>
<keyword evidence="2 4" id="KW-0863">Zinc-finger</keyword>
<dbReference type="STRING" id="67003.A0A1X0NTB1"/>
<dbReference type="CDD" id="cd02249">
    <property type="entry name" value="ZZ"/>
    <property type="match status" value="1"/>
</dbReference>
<dbReference type="PANTHER" id="PTHR20930:SF0">
    <property type="entry name" value="PROTEIN ILRUN"/>
    <property type="match status" value="1"/>
</dbReference>
<keyword evidence="3" id="KW-0862">Zinc</keyword>
<dbReference type="Gene3D" id="3.30.60.90">
    <property type="match status" value="2"/>
</dbReference>
<keyword evidence="8" id="KW-1185">Reference proteome</keyword>
<evidence type="ECO:0000256" key="2">
    <source>
        <dbReference type="ARBA" id="ARBA00022771"/>
    </source>
</evidence>
<dbReference type="PANTHER" id="PTHR20930">
    <property type="entry name" value="OVARIAN CARCINOMA ANTIGEN CA125-RELATED"/>
    <property type="match status" value="1"/>
</dbReference>
<reference evidence="7 8" key="1">
    <citation type="submission" date="2017-03" db="EMBL/GenBank/DDBJ databases">
        <title>An alternative strategy for trypanosome survival in the mammalian bloodstream revealed through genome and transcriptome analysis of the ubiquitous bovine parasite Trypanosoma (Megatrypanum) theileri.</title>
        <authorList>
            <person name="Kelly S."/>
            <person name="Ivens A."/>
            <person name="Mott A."/>
            <person name="O'Neill E."/>
            <person name="Emms D."/>
            <person name="Macleod O."/>
            <person name="Voorheis P."/>
            <person name="Matthews J."/>
            <person name="Matthews K."/>
            <person name="Carrington M."/>
        </authorList>
    </citation>
    <scope>NUCLEOTIDE SEQUENCE [LARGE SCALE GENOMIC DNA]</scope>
    <source>
        <strain evidence="7">Edinburgh</strain>
    </source>
</reference>
<dbReference type="SMART" id="SM00291">
    <property type="entry name" value="ZnF_ZZ"/>
    <property type="match status" value="2"/>
</dbReference>
<sequence>MLSTPPIALTPAKEKPLGSSTRLARPVKDDHASFWYELQQHPRTLGELLASPIGANFKSCPRLFAHLRGATARRYKVLSTWKRVFLLFQYPFILYFENDKETSRCKGLIYMGEDCGLLYYGIAPDGSGKCNVLCILPVVRRSIHHTTQQDDEDNYYLAFDSSEKASWMFNILSESKKQKDKTSLSWFGLQETSSKDAGNGQENTFTGFSPSSESTLGLNPLPLPSSSSPEILLLTRYNKRKIEEVTPSCVISFIHTLLKDCRKFVTTTPFPQPYLLQDNQSEISSHNNNNNNKRKNTVLHSCRSSYFTEERRLVINTDQVHINVTCKHCGESPVIGFLYTCIDCKEDKVSLCAACFRLGKHIPQHNFSVNPDPHRFISLLGLKESDKSIIPPSFLLPPLEYSCWPNFLISELILIEIVFRRITGQHESGTSTMPMRKSTLLFFWEWSGVESVLCLTEKDLSRVCRHMDIIEFHEFCLLVHLKLCSTHAMDKKESNRESIHEEEEKEKEEDRVLAELCRHCMERSDVEAFVCIELGLLRLLAMLFVFEELERETSAQDIHDVRRIYIHTLHLILTQDALLRSNESISGEETTTTTMITSSASLHKLSCEGTAGLLDCCALLILLRHCSGVFHPQKKIEVFDKGKSFLTHAIDRMNAKLMKSQGDPSSRNSLHDNKDPIQTTTTTTTTNNNNNNNIVGIPSDNYTKEENSDNMSILPLWLIVEVFHYTCARFDITLSDHSACEMVRRWYVGAQLKEEYMYVSSTEPHIKVDSLYYVEFVDAYNTILSMWRDRKLYISLLQENNKTDKSDFMGFDMKKKRETLDSNLVNINFSLRQVLDDVLRYSLSDPLHYYTTMPESLHPNGCDGCGMIPIIGYRYRCNMCKDYDWCLRCYQSKKEQHNPRHTFSRYPD</sequence>
<evidence type="ECO:0000256" key="5">
    <source>
        <dbReference type="SAM" id="MobiDB-lite"/>
    </source>
</evidence>
<feature type="domain" description="ZZ-type" evidence="6">
    <location>
        <begin position="857"/>
        <end position="908"/>
    </location>
</feature>
<dbReference type="GO" id="GO:0008270">
    <property type="term" value="F:zinc ion binding"/>
    <property type="evidence" value="ECO:0007669"/>
    <property type="project" value="UniProtKB-KW"/>
</dbReference>
<name>A0A1X0NTB1_9TRYP</name>
<feature type="region of interest" description="Disordered" evidence="5">
    <location>
        <begin position="658"/>
        <end position="694"/>
    </location>
</feature>
<dbReference type="GeneID" id="39986976"/>
<dbReference type="Pfam" id="PF00569">
    <property type="entry name" value="ZZ"/>
    <property type="match status" value="1"/>
</dbReference>
<evidence type="ECO:0000256" key="1">
    <source>
        <dbReference type="ARBA" id="ARBA00022723"/>
    </source>
</evidence>
<feature type="compositionally biased region" description="Low complexity" evidence="5">
    <location>
        <begin position="679"/>
        <end position="693"/>
    </location>
</feature>
<evidence type="ECO:0000313" key="8">
    <source>
        <dbReference type="Proteomes" id="UP000192257"/>
    </source>
</evidence>
<dbReference type="PROSITE" id="PS50135">
    <property type="entry name" value="ZF_ZZ_2"/>
    <property type="match status" value="1"/>
</dbReference>
<dbReference type="RefSeq" id="XP_028881416.1">
    <property type="nucleotide sequence ID" value="XM_029027196.1"/>
</dbReference>
<dbReference type="VEuPathDB" id="TriTrypDB:TM35_000221490"/>
<feature type="compositionally biased region" description="Polar residues" evidence="5">
    <location>
        <begin position="192"/>
        <end position="215"/>
    </location>
</feature>
<gene>
    <name evidence="7" type="ORF">TM35_000221490</name>
</gene>